<dbReference type="HOGENOM" id="CLU_2783936_0_0_2"/>
<dbReference type="EMBL" id="CP001689">
    <property type="protein sequence ID" value="ACV49343.1"/>
    <property type="molecule type" value="Genomic_DNA"/>
</dbReference>
<dbReference type="AlphaFoldDB" id="C7P4U8"/>
<protein>
    <submittedName>
        <fullName evidence="1">Uncharacterized protein</fullName>
    </submittedName>
</protein>
<dbReference type="KEGG" id="hmu:Hmuk_3241"/>
<sequence>MAVCPHRGQDIFFPELLESLLDAGIERLRVELDDAQLDQLSKHPAERRLSRRYTPQLWLAQCNYTAFP</sequence>
<gene>
    <name evidence="1" type="ordered locus">Hmuk_3241</name>
</gene>
<organism evidence="1 2">
    <name type="scientific">Halomicrobium mukohataei (strain ATCC 700874 / DSM 12286 / JCM 9738 / NCIMB 13541)</name>
    <name type="common">Haloarcula mukohataei</name>
    <dbReference type="NCBI Taxonomy" id="485914"/>
    <lineage>
        <taxon>Archaea</taxon>
        <taxon>Methanobacteriati</taxon>
        <taxon>Methanobacteriota</taxon>
        <taxon>Stenosarchaea group</taxon>
        <taxon>Halobacteria</taxon>
        <taxon>Halobacteriales</taxon>
        <taxon>Haloarculaceae</taxon>
        <taxon>Halomicrobium</taxon>
    </lineage>
</organism>
<keyword evidence="2" id="KW-1185">Reference proteome</keyword>
<accession>C7P4U8</accession>
<evidence type="ECO:0000313" key="2">
    <source>
        <dbReference type="Proteomes" id="UP000001746"/>
    </source>
</evidence>
<keyword evidence="1" id="KW-0614">Plasmid</keyword>
<reference evidence="2" key="1">
    <citation type="journal article" date="2009" name="Stand. Genomic Sci.">
        <title>Complete genome sequence of Halomicrobium mukohataei type strain (arg-2).</title>
        <authorList>
            <person name="Tindall B.J."/>
            <person name="Schneider S."/>
            <person name="Lapidus A."/>
            <person name="Copeland A."/>
            <person name="Glavina Del Rio T."/>
            <person name="Nolan M."/>
            <person name="Lucas S."/>
            <person name="Chen F."/>
            <person name="Tice H."/>
            <person name="Cheng J.F."/>
            <person name="Saunders E."/>
            <person name="Bruce D."/>
            <person name="Goodwin L."/>
            <person name="Pitluck S."/>
            <person name="Mikhailova N."/>
            <person name="Pati A."/>
            <person name="Ivanova N."/>
            <person name="Mavrommatis K."/>
            <person name="Chen A."/>
            <person name="Palaniappan K."/>
            <person name="Chain P."/>
            <person name="Land M."/>
            <person name="Hauser L."/>
            <person name="Chang Y.J."/>
            <person name="Jeffries C.D."/>
            <person name="Brettin T."/>
            <person name="Han C."/>
            <person name="Rohde M."/>
            <person name="Goker M."/>
            <person name="Bristow J."/>
            <person name="Eisen J.A."/>
            <person name="Markowitz V."/>
            <person name="Hugenholtz P."/>
            <person name="Klenk H.P."/>
            <person name="Kyrpides N.C."/>
            <person name="Detter J.C."/>
        </authorList>
    </citation>
    <scope>NUCLEOTIDE SEQUENCE [LARGE SCALE GENOMIC DNA]</scope>
    <source>
        <strain evidence="2">ATCC 700874 / DSM 12286 / JCM 9738 / NCIMB 13541</strain>
        <plasmid evidence="2">Plasmid pHmuk01</plasmid>
    </source>
</reference>
<evidence type="ECO:0000313" key="1">
    <source>
        <dbReference type="EMBL" id="ACV49343.1"/>
    </source>
</evidence>
<geneLocation type="plasmid" evidence="1 2">
    <name>pHmuk01</name>
</geneLocation>
<dbReference type="Proteomes" id="UP000001746">
    <property type="component" value="Plasmid pHmuk01"/>
</dbReference>
<name>C7P4U8_HALMD</name>
<proteinExistence type="predicted"/>